<reference evidence="3 4" key="1">
    <citation type="submission" date="2016-07" db="EMBL/GenBank/DDBJ databases">
        <title>Pervasive Adenine N6-methylation of Active Genes in Fungi.</title>
        <authorList>
            <consortium name="DOE Joint Genome Institute"/>
            <person name="Mondo S.J."/>
            <person name="Dannebaum R.O."/>
            <person name="Kuo R.C."/>
            <person name="Labutti K."/>
            <person name="Haridas S."/>
            <person name="Kuo A."/>
            <person name="Salamov A."/>
            <person name="Ahrendt S.R."/>
            <person name="Lipzen A."/>
            <person name="Sullivan W."/>
            <person name="Andreopoulos W.B."/>
            <person name="Clum A."/>
            <person name="Lindquist E."/>
            <person name="Daum C."/>
            <person name="Ramamoorthy G.K."/>
            <person name="Gryganskyi A."/>
            <person name="Culley D."/>
            <person name="Magnuson J.K."/>
            <person name="James T.Y."/>
            <person name="O'Malley M.A."/>
            <person name="Stajich J.E."/>
            <person name="Spatafora J.W."/>
            <person name="Visel A."/>
            <person name="Grigoriev I.V."/>
        </authorList>
    </citation>
    <scope>NUCLEOTIDE SEQUENCE [LARGE SCALE GENOMIC DNA]</scope>
    <source>
        <strain evidence="3 4">NRRL 2496</strain>
    </source>
</reference>
<dbReference type="OMA" id="CIIAQKP"/>
<dbReference type="SUPFAM" id="SSF53335">
    <property type="entry name" value="S-adenosyl-L-methionine-dependent methyltransferases"/>
    <property type="match status" value="1"/>
</dbReference>
<feature type="compositionally biased region" description="Low complexity" evidence="1">
    <location>
        <begin position="132"/>
        <end position="158"/>
    </location>
</feature>
<dbReference type="PANTHER" id="PTHR43591:SF24">
    <property type="entry name" value="2-METHOXY-6-POLYPRENYL-1,4-BENZOQUINOL METHYLASE, MITOCHONDRIAL"/>
    <property type="match status" value="1"/>
</dbReference>
<dbReference type="Pfam" id="PF13649">
    <property type="entry name" value="Methyltransf_25"/>
    <property type="match status" value="1"/>
</dbReference>
<evidence type="ECO:0000313" key="4">
    <source>
        <dbReference type="Proteomes" id="UP000242180"/>
    </source>
</evidence>
<dbReference type="InParanoid" id="A0A1X2HXK3"/>
<feature type="compositionally biased region" description="Low complexity" evidence="1">
    <location>
        <begin position="206"/>
        <end position="226"/>
    </location>
</feature>
<dbReference type="OrthoDB" id="2013972at2759"/>
<name>A0A1X2HXK3_SYNRA</name>
<sequence length="525" mass="58470">MYSNPSMLDLPSCGVENQKHMKKLMKKKLINDMLVNDCPDPWFAQQQIKIAADQLPWLVPPTHRPLPPLPTSTSVPMATSLSSSPSLPSKSALRKKRPHSAETIMKWMDQRLAQQQPPVQQQHQQQQRRMRIPSSPSTLHSSTSSSPTGSPTTPTLSPQFLPATAPPSNVRRSSTRRCSSRRSSSTDADRVLKAFTTQSKPAAVISSTPPASNNSSGSTSKPSSPTIAPQLTRRRGSSQSKRNKYDMAEWPSVLSTDANESDRLVAQHYILRTAYEQDFSAPVRATLERGNAVVLDMGCGPGTWAMEMATVFPRSTFVGIDQRAQYPRDIKPKNCHFRQYDLTQPLPLPDNCVDYIFQRDLNWSLPAHQWAPLMAEYLRVLKPGGWIELVEQDAESQASGPNECALNDRLLSGLSMRGQDPHAARRLAAILAVAGFRRAESQFQSLPLGWGQSHATNSNSSTSAFAKAVASHYAFTLRSLQPWLAAVMSITPDKYEQTIEQLPSEWRRTNAYMNWYCATAQKPYR</sequence>
<evidence type="ECO:0000259" key="2">
    <source>
        <dbReference type="Pfam" id="PF13649"/>
    </source>
</evidence>
<dbReference type="STRING" id="13706.A0A1X2HXK3"/>
<feature type="region of interest" description="Disordered" evidence="1">
    <location>
        <begin position="113"/>
        <end position="244"/>
    </location>
</feature>
<proteinExistence type="predicted"/>
<comment type="caution">
    <text evidence="3">The sequence shown here is derived from an EMBL/GenBank/DDBJ whole genome shotgun (WGS) entry which is preliminary data.</text>
</comment>
<evidence type="ECO:0000256" key="1">
    <source>
        <dbReference type="SAM" id="MobiDB-lite"/>
    </source>
</evidence>
<dbReference type="Gene3D" id="3.40.50.150">
    <property type="entry name" value="Vaccinia Virus protein VP39"/>
    <property type="match status" value="1"/>
</dbReference>
<feature type="domain" description="Methyltransferase" evidence="2">
    <location>
        <begin position="294"/>
        <end position="385"/>
    </location>
</feature>
<dbReference type="AlphaFoldDB" id="A0A1X2HXK3"/>
<protein>
    <recommendedName>
        <fullName evidence="2">Methyltransferase domain-containing protein</fullName>
    </recommendedName>
</protein>
<accession>A0A1X2HXK3</accession>
<organism evidence="3 4">
    <name type="scientific">Syncephalastrum racemosum</name>
    <name type="common">Filamentous fungus</name>
    <dbReference type="NCBI Taxonomy" id="13706"/>
    <lineage>
        <taxon>Eukaryota</taxon>
        <taxon>Fungi</taxon>
        <taxon>Fungi incertae sedis</taxon>
        <taxon>Mucoromycota</taxon>
        <taxon>Mucoromycotina</taxon>
        <taxon>Mucoromycetes</taxon>
        <taxon>Mucorales</taxon>
        <taxon>Syncephalastraceae</taxon>
        <taxon>Syncephalastrum</taxon>
    </lineage>
</organism>
<feature type="compositionally biased region" description="Low complexity" evidence="1">
    <location>
        <begin position="114"/>
        <end position="125"/>
    </location>
</feature>
<evidence type="ECO:0000313" key="3">
    <source>
        <dbReference type="EMBL" id="ORZ03818.1"/>
    </source>
</evidence>
<feature type="region of interest" description="Disordered" evidence="1">
    <location>
        <begin position="68"/>
        <end position="99"/>
    </location>
</feature>
<keyword evidence="4" id="KW-1185">Reference proteome</keyword>
<dbReference type="GO" id="GO:0008168">
    <property type="term" value="F:methyltransferase activity"/>
    <property type="evidence" value="ECO:0007669"/>
    <property type="project" value="TreeGrafter"/>
</dbReference>
<dbReference type="CDD" id="cd02440">
    <property type="entry name" value="AdoMet_MTases"/>
    <property type="match status" value="1"/>
</dbReference>
<dbReference type="EMBL" id="MCGN01000001">
    <property type="protein sequence ID" value="ORZ03818.1"/>
    <property type="molecule type" value="Genomic_DNA"/>
</dbReference>
<dbReference type="InterPro" id="IPR041698">
    <property type="entry name" value="Methyltransf_25"/>
</dbReference>
<feature type="compositionally biased region" description="Low complexity" evidence="1">
    <location>
        <begin position="71"/>
        <end position="91"/>
    </location>
</feature>
<dbReference type="PANTHER" id="PTHR43591">
    <property type="entry name" value="METHYLTRANSFERASE"/>
    <property type="match status" value="1"/>
</dbReference>
<gene>
    <name evidence="3" type="ORF">BCR43DRAFT_484044</name>
</gene>
<dbReference type="Proteomes" id="UP000242180">
    <property type="component" value="Unassembled WGS sequence"/>
</dbReference>
<dbReference type="InterPro" id="IPR029063">
    <property type="entry name" value="SAM-dependent_MTases_sf"/>
</dbReference>